<evidence type="ECO:0000259" key="4">
    <source>
        <dbReference type="PROSITE" id="PS51898"/>
    </source>
</evidence>
<dbReference type="GO" id="GO:0003677">
    <property type="term" value="F:DNA binding"/>
    <property type="evidence" value="ECO:0007669"/>
    <property type="project" value="UniProtKB-KW"/>
</dbReference>
<dbReference type="InterPro" id="IPR013762">
    <property type="entry name" value="Integrase-like_cat_sf"/>
</dbReference>
<accession>A0ABD5RV86</accession>
<evidence type="ECO:0000256" key="2">
    <source>
        <dbReference type="ARBA" id="ARBA00023125"/>
    </source>
</evidence>
<dbReference type="PANTHER" id="PTHR30349">
    <property type="entry name" value="PHAGE INTEGRASE-RELATED"/>
    <property type="match status" value="1"/>
</dbReference>
<dbReference type="GO" id="GO:0006310">
    <property type="term" value="P:DNA recombination"/>
    <property type="evidence" value="ECO:0007669"/>
    <property type="project" value="UniProtKB-KW"/>
</dbReference>
<dbReference type="GO" id="GO:0015074">
    <property type="term" value="P:DNA integration"/>
    <property type="evidence" value="ECO:0007669"/>
    <property type="project" value="UniProtKB-KW"/>
</dbReference>
<keyword evidence="2" id="KW-0238">DNA-binding</keyword>
<organism evidence="5 6">
    <name type="scientific">Halobium palmae</name>
    <dbReference type="NCBI Taxonomy" id="1776492"/>
    <lineage>
        <taxon>Archaea</taxon>
        <taxon>Methanobacteriati</taxon>
        <taxon>Methanobacteriota</taxon>
        <taxon>Stenosarchaea group</taxon>
        <taxon>Halobacteria</taxon>
        <taxon>Halobacteriales</taxon>
        <taxon>Haloferacaceae</taxon>
        <taxon>Halobium</taxon>
    </lineage>
</organism>
<dbReference type="CDD" id="cd00397">
    <property type="entry name" value="DNA_BRE_C"/>
    <property type="match status" value="1"/>
</dbReference>
<protein>
    <submittedName>
        <fullName evidence="5">Tyrosine-type recombinase/integrase</fullName>
    </submittedName>
</protein>
<dbReference type="SUPFAM" id="SSF56349">
    <property type="entry name" value="DNA breaking-rejoining enzymes"/>
    <property type="match status" value="1"/>
</dbReference>
<keyword evidence="1" id="KW-0229">DNA integration</keyword>
<dbReference type="Pfam" id="PF00589">
    <property type="entry name" value="Phage_integrase"/>
    <property type="match status" value="1"/>
</dbReference>
<comment type="caution">
    <text evidence="5">The sequence shown here is derived from an EMBL/GenBank/DDBJ whole genome shotgun (WGS) entry which is preliminary data.</text>
</comment>
<dbReference type="InterPro" id="IPR002104">
    <property type="entry name" value="Integrase_catalytic"/>
</dbReference>
<evidence type="ECO:0000313" key="6">
    <source>
        <dbReference type="Proteomes" id="UP001596328"/>
    </source>
</evidence>
<dbReference type="PANTHER" id="PTHR30349:SF41">
    <property type="entry name" value="INTEGRASE_RECOMBINASE PROTEIN MJ0367-RELATED"/>
    <property type="match status" value="1"/>
</dbReference>
<dbReference type="InterPro" id="IPR050090">
    <property type="entry name" value="Tyrosine_recombinase_XerCD"/>
</dbReference>
<evidence type="ECO:0000256" key="1">
    <source>
        <dbReference type="ARBA" id="ARBA00022908"/>
    </source>
</evidence>
<evidence type="ECO:0000256" key="3">
    <source>
        <dbReference type="ARBA" id="ARBA00023172"/>
    </source>
</evidence>
<name>A0ABD5RV86_9EURY</name>
<dbReference type="Gene3D" id="1.10.443.10">
    <property type="entry name" value="Intergrase catalytic core"/>
    <property type="match status" value="1"/>
</dbReference>
<keyword evidence="3" id="KW-0233">DNA recombination</keyword>
<dbReference type="PROSITE" id="PS51898">
    <property type="entry name" value="TYR_RECOMBINASE"/>
    <property type="match status" value="1"/>
</dbReference>
<dbReference type="EMBL" id="JBHSWU010000005">
    <property type="protein sequence ID" value="MFC6723139.1"/>
    <property type="molecule type" value="Genomic_DNA"/>
</dbReference>
<gene>
    <name evidence="5" type="ORF">ACFQE1_01775</name>
</gene>
<evidence type="ECO:0000313" key="5">
    <source>
        <dbReference type="EMBL" id="MFC6723139.1"/>
    </source>
</evidence>
<dbReference type="AlphaFoldDB" id="A0ABD5RV86"/>
<sequence>MSKSKNGEQTRETNTKTRKEKVWLKPEQISEMRNATVSKSATYLSARNDSLIALLADTGLRAGEVVQVQVDWIDFDDGVLVLPGDVQKQYPNGNEPETKRVGLDPEVRRTLRTYLNSRWKASDYLFPSRQSDSMTTESVRNVVKTAAIEADVNPYVADGAGQTSPDNVSPHSLRHSVAYRLMNREGEGIYRVKQRLRHSSVLTTEREYAHFDRV</sequence>
<proteinExistence type="predicted"/>
<keyword evidence="6" id="KW-1185">Reference proteome</keyword>
<dbReference type="Proteomes" id="UP001596328">
    <property type="component" value="Unassembled WGS sequence"/>
</dbReference>
<dbReference type="InterPro" id="IPR011010">
    <property type="entry name" value="DNA_brk_join_enz"/>
</dbReference>
<feature type="domain" description="Tyr recombinase" evidence="4">
    <location>
        <begin position="19"/>
        <end position="214"/>
    </location>
</feature>
<reference evidence="5 6" key="1">
    <citation type="journal article" date="2019" name="Int. J. Syst. Evol. Microbiol.">
        <title>The Global Catalogue of Microorganisms (GCM) 10K type strain sequencing project: providing services to taxonomists for standard genome sequencing and annotation.</title>
        <authorList>
            <consortium name="The Broad Institute Genomics Platform"/>
            <consortium name="The Broad Institute Genome Sequencing Center for Infectious Disease"/>
            <person name="Wu L."/>
            <person name="Ma J."/>
        </authorList>
    </citation>
    <scope>NUCLEOTIDE SEQUENCE [LARGE SCALE GENOMIC DNA]</scope>
    <source>
        <strain evidence="5 6">NBRC 111368</strain>
    </source>
</reference>